<dbReference type="PANTHER" id="PTHR38037">
    <property type="entry name" value="ZN_PROTEASE DOMAIN-CONTAINING PROTEIN"/>
    <property type="match status" value="1"/>
</dbReference>
<reference evidence="3" key="1">
    <citation type="submission" date="2016-07" db="EMBL/GenBank/DDBJ databases">
        <authorList>
            <person name="Florea S."/>
            <person name="Webb J.S."/>
            <person name="Jaromczyk J."/>
            <person name="Schardl C.L."/>
        </authorList>
    </citation>
    <scope>NUCLEOTIDE SEQUENCE [LARGE SCALE GENOMIC DNA]</scope>
    <source>
        <strain evidence="3">MV-1</strain>
    </source>
</reference>
<evidence type="ECO:0000259" key="1">
    <source>
        <dbReference type="Pfam" id="PF05618"/>
    </source>
</evidence>
<dbReference type="InterPro" id="IPR008503">
    <property type="entry name" value="Asp_endopeptidase"/>
</dbReference>
<dbReference type="Gene3D" id="2.40.70.10">
    <property type="entry name" value="Acid Proteases"/>
    <property type="match status" value="1"/>
</dbReference>
<evidence type="ECO:0000313" key="3">
    <source>
        <dbReference type="Proteomes" id="UP000095347"/>
    </source>
</evidence>
<dbReference type="RefSeq" id="WP_069956779.1">
    <property type="nucleotide sequence ID" value="NZ_MCGG01000008.1"/>
</dbReference>
<dbReference type="EMBL" id="MCGG01000008">
    <property type="protein sequence ID" value="OEJ69315.1"/>
    <property type="molecule type" value="Genomic_DNA"/>
</dbReference>
<dbReference type="InterPro" id="IPR021109">
    <property type="entry name" value="Peptidase_aspartic_dom_sf"/>
</dbReference>
<comment type="caution">
    <text evidence="2">The sequence shown here is derived from an EMBL/GenBank/DDBJ whole genome shotgun (WGS) entry which is preliminary data.</text>
</comment>
<dbReference type="PANTHER" id="PTHR38037:SF1">
    <property type="entry name" value="ATP-DEPENDENT ZINC PROTEASE DOMAIN-CONTAINING PROTEIN-RELATED"/>
    <property type="match status" value="1"/>
</dbReference>
<dbReference type="Proteomes" id="UP000095347">
    <property type="component" value="Unassembled WGS sequence"/>
</dbReference>
<evidence type="ECO:0000313" key="2">
    <source>
        <dbReference type="EMBL" id="OEJ69315.1"/>
    </source>
</evidence>
<dbReference type="STRING" id="28181.BEN30_04360"/>
<sequence length="165" mass="18884">MTVKRKTSSSTLKPLKVSKPSKSRSLTLIGWREWVDLPQLGIRRMKAKIDTGARTSALHAWDIEPFDVDGRPWVRFNLHPIQRNNRTVISCEAAVTDRRYVRNTGGKQEMRYVVETGVTLGNVSWTIELTLTNRDKMGFRLLLGRTAVKNRFLINPGRSYIASRT</sequence>
<name>A0A1E5QBA9_9PROT</name>
<dbReference type="OrthoDB" id="3865600at2"/>
<keyword evidence="3" id="KW-1185">Reference proteome</keyword>
<dbReference type="SUPFAM" id="SSF50630">
    <property type="entry name" value="Acid proteases"/>
    <property type="match status" value="1"/>
</dbReference>
<organism evidence="2 3">
    <name type="scientific">Magnetovibrio blakemorei</name>
    <dbReference type="NCBI Taxonomy" id="28181"/>
    <lineage>
        <taxon>Bacteria</taxon>
        <taxon>Pseudomonadati</taxon>
        <taxon>Pseudomonadota</taxon>
        <taxon>Alphaproteobacteria</taxon>
        <taxon>Rhodospirillales</taxon>
        <taxon>Magnetovibrionaceae</taxon>
        <taxon>Magnetovibrio</taxon>
    </lineage>
</organism>
<feature type="domain" description="Retropepsin-like aspartic endopeptidase" evidence="1">
    <location>
        <begin position="29"/>
        <end position="164"/>
    </location>
</feature>
<accession>A0A1E5QBA9</accession>
<dbReference type="Pfam" id="PF05618">
    <property type="entry name" value="Zn_protease"/>
    <property type="match status" value="1"/>
</dbReference>
<dbReference type="AlphaFoldDB" id="A0A1E5QBA9"/>
<gene>
    <name evidence="2" type="ORF">BEN30_04360</name>
</gene>
<protein>
    <recommendedName>
        <fullName evidence="1">Retropepsin-like aspartic endopeptidase domain-containing protein</fullName>
    </recommendedName>
</protein>
<proteinExistence type="predicted"/>